<reference evidence="2 3" key="1">
    <citation type="submission" date="2015-12" db="EMBL/GenBank/DDBJ databases">
        <title>Dictyostelia acquired genes for synthesis and detection of signals that induce cell-type specialization by lateral gene transfer from prokaryotes.</title>
        <authorList>
            <person name="Gloeckner G."/>
            <person name="Schaap P."/>
        </authorList>
    </citation>
    <scope>NUCLEOTIDE SEQUENCE [LARGE SCALE GENOMIC DNA]</scope>
    <source>
        <strain evidence="2 3">TK</strain>
    </source>
</reference>
<gene>
    <name evidence="2" type="ORF">DLAC_07862</name>
</gene>
<comment type="caution">
    <text evidence="2">The sequence shown here is derived from an EMBL/GenBank/DDBJ whole genome shotgun (WGS) entry which is preliminary data.</text>
</comment>
<feature type="chain" id="PRO_5007593139" evidence="1">
    <location>
        <begin position="20"/>
        <end position="336"/>
    </location>
</feature>
<dbReference type="Proteomes" id="UP000076078">
    <property type="component" value="Unassembled WGS sequence"/>
</dbReference>
<dbReference type="EMBL" id="LODT01000035">
    <property type="protein sequence ID" value="KYQ90975.1"/>
    <property type="molecule type" value="Genomic_DNA"/>
</dbReference>
<evidence type="ECO:0000313" key="2">
    <source>
        <dbReference type="EMBL" id="KYQ90975.1"/>
    </source>
</evidence>
<keyword evidence="1" id="KW-0732">Signal</keyword>
<keyword evidence="3" id="KW-1185">Reference proteome</keyword>
<evidence type="ECO:0000256" key="1">
    <source>
        <dbReference type="SAM" id="SignalP"/>
    </source>
</evidence>
<proteinExistence type="predicted"/>
<dbReference type="InParanoid" id="A0A151ZAL1"/>
<protein>
    <submittedName>
        <fullName evidence="2">Uncharacterized protein</fullName>
    </submittedName>
</protein>
<dbReference type="AlphaFoldDB" id="A0A151ZAL1"/>
<sequence length="336" mass="38096">MNNKIILFLILTIISSVHSNPLPLYIINSYDNLTLSIINPNTGNLTPYLSLNQNEQIEYSKILYMNSTTIMAFGSTENSGGELVYQYIDIANNDNSQTVYYTLPDFFIYYNMHFNPNTNLIYMLNETTLTIQSINPLNYQYTGDLNITLPSVLSLALAFGYVDTILDRNENIFYLYVSVTPFPDGLEIDYQNTQYPCSKYLGCNYLFSIHLGYYVMDSLDLGFLFKEFNFAMVMSSTSILGFTGVQDTPYQTGTINIVDFNPQTGKSKTLYKSKLPIDVQSFSADPQNGLIYLMDIPYSTSDCILSTYNYKSNDVTSIQIPPSSGYIIRVEDIPTN</sequence>
<accession>A0A151ZAL1</accession>
<organism evidence="2 3">
    <name type="scientific">Tieghemostelium lacteum</name>
    <name type="common">Slime mold</name>
    <name type="synonym">Dictyostelium lacteum</name>
    <dbReference type="NCBI Taxonomy" id="361077"/>
    <lineage>
        <taxon>Eukaryota</taxon>
        <taxon>Amoebozoa</taxon>
        <taxon>Evosea</taxon>
        <taxon>Eumycetozoa</taxon>
        <taxon>Dictyostelia</taxon>
        <taxon>Dictyosteliales</taxon>
        <taxon>Raperosteliaceae</taxon>
        <taxon>Tieghemostelium</taxon>
    </lineage>
</organism>
<dbReference type="SUPFAM" id="SSF82171">
    <property type="entry name" value="DPP6 N-terminal domain-like"/>
    <property type="match status" value="1"/>
</dbReference>
<feature type="signal peptide" evidence="1">
    <location>
        <begin position="1"/>
        <end position="19"/>
    </location>
</feature>
<evidence type="ECO:0000313" key="3">
    <source>
        <dbReference type="Proteomes" id="UP000076078"/>
    </source>
</evidence>
<name>A0A151ZAL1_TIELA</name>